<comment type="caution">
    <text evidence="1">The sequence shown here is derived from an EMBL/GenBank/DDBJ whole genome shotgun (WGS) entry which is preliminary data.</text>
</comment>
<evidence type="ECO:0000313" key="1">
    <source>
        <dbReference type="EMBL" id="MPM65705.1"/>
    </source>
</evidence>
<protein>
    <submittedName>
        <fullName evidence="1">Uncharacterized protein</fullName>
    </submittedName>
</protein>
<reference evidence="1" key="1">
    <citation type="submission" date="2019-08" db="EMBL/GenBank/DDBJ databases">
        <authorList>
            <person name="Kucharzyk K."/>
            <person name="Murdoch R.W."/>
            <person name="Higgins S."/>
            <person name="Loffler F."/>
        </authorList>
    </citation>
    <scope>NUCLEOTIDE SEQUENCE</scope>
</reference>
<gene>
    <name evidence="1" type="ORF">SDC9_112605</name>
</gene>
<organism evidence="1">
    <name type="scientific">bioreactor metagenome</name>
    <dbReference type="NCBI Taxonomy" id="1076179"/>
    <lineage>
        <taxon>unclassified sequences</taxon>
        <taxon>metagenomes</taxon>
        <taxon>ecological metagenomes</taxon>
    </lineage>
</organism>
<proteinExistence type="predicted"/>
<dbReference type="AlphaFoldDB" id="A0A645BK13"/>
<dbReference type="EMBL" id="VSSQ01020667">
    <property type="protein sequence ID" value="MPM65705.1"/>
    <property type="molecule type" value="Genomic_DNA"/>
</dbReference>
<accession>A0A645BK13</accession>
<name>A0A645BK13_9ZZZZ</name>
<sequence>MALHRDEGVKILLLPGARSAGQGMMVYLVIFQRGAQTVEGKWFDEKFKNSRAERLADKLRVFPRGDDDIVGA</sequence>